<dbReference type="Pfam" id="PF01039">
    <property type="entry name" value="Carboxyl_trans"/>
    <property type="match status" value="1"/>
</dbReference>
<name>A0AAF0F4E3_9BASI</name>
<evidence type="ECO:0000256" key="14">
    <source>
        <dbReference type="PROSITE-ProRule" id="PRU00409"/>
    </source>
</evidence>
<dbReference type="FunFam" id="3.30.1490.20:FF:000003">
    <property type="entry name" value="acetyl-CoA carboxylase isoform X1"/>
    <property type="match status" value="1"/>
</dbReference>
<protein>
    <submittedName>
        <fullName evidence="19">Acetyl-coenzyme-A carboxylase</fullName>
    </submittedName>
</protein>
<dbReference type="Gene3D" id="3.40.50.20">
    <property type="match status" value="1"/>
</dbReference>
<comment type="catalytic activity">
    <reaction evidence="12">
        <text>hydrogencarbonate + acetyl-CoA + ATP = malonyl-CoA + ADP + phosphate + H(+)</text>
        <dbReference type="Rhea" id="RHEA:11308"/>
        <dbReference type="ChEBI" id="CHEBI:15378"/>
        <dbReference type="ChEBI" id="CHEBI:17544"/>
        <dbReference type="ChEBI" id="CHEBI:30616"/>
        <dbReference type="ChEBI" id="CHEBI:43474"/>
        <dbReference type="ChEBI" id="CHEBI:57288"/>
        <dbReference type="ChEBI" id="CHEBI:57384"/>
        <dbReference type="ChEBI" id="CHEBI:456216"/>
        <dbReference type="EC" id="6.4.1.2"/>
    </reaction>
</comment>
<sequence length="2117" mass="228950">MPSMAPPPGTRSGLCDEPRMLVDDFVRARGGHCAVSKLLICNNGLAAVKCIRSIRMWAYMTFGDEQYIRLADMYFELPAGGNANNFANVDLIVDVAQRAGVHAVWPGWGHASEDPRLPEQLAALSPPIAFMGPPAAAMHALGDKISSMIVAQHAGLPCLPWSGSEVCETEIGADGCVSVPRAAYARACLRDAEHGLACAHAIGFPVMLKASEGGGGKGIRMCHSPESFTQLYGAVLGEVPGSPVFLMKLAEDARHLEVQLLADQHGQVVSLYGRDCSVQRRHQKIMEEAPICIAPPHVCRAMEQASVRLAELVGYQSVGTVEWLYTPETEAYTFLELNPRLQVEHPTTEMVTGINIPAAQLQVAMGIPLQQIDSVCALYGVPRGAGVWRALHKEARAPQGHVVACRITAENPDEGFQPNLGALHELQLRSGPGTWGYFSIGAHGALHKYADSQFGHVFVHAKDRDEARRQMVVALKALSVHGEFRTTVEYLVTLLESPAFARNAVTTGWLDALLRDKAPQKRVALHVAVLCGAAVRAQLLARTSRDEFRLALRRGQAPPCGTLRVVYAMEFVYDGKLFAVEARQCAPREWALCINSQTAHVDVRELSDGGMLVRLSGRAHTVYWSEDAAQLRLSINGQTCVFEEEQDPSRICCSTPGKLVRFLVCEHEHVAAGTSIAEIEVMKMYLPVVAEVGGAVSFARAPGETLAAGDLVAVLAVDDASLFRRPAPFAGAWPTGAPAELPSREPHQRLAHARAALEHVLAGYLVKDIDTAVDTFVAMLREPSLPFAQLREALARAHSRVPLAVQRALHAALDEACGVFPVQALRRTLDRVADADAAAALAPAVAVVEEHRFGLAYYECAALCALFAQYAAVEAVFAGGPDAVLRRREAGDSEDAILALQLSHEGCASKNALILQLLEPHVQDADLVSNAAGAQDMVRALQSLSVLRGAAVAPVALKAREILLCAQLPSFATRREQMERTLRTSILARTGRASTPHTPGLEPLLTLSATTHRTVDVLQTFFAHPSPGVAYAALATYVLRAYRVYDILSFRPATLRVGGHACALLTWAFRMPPGLLSDRTKERQASVTDLAAHKAHRSVPPPLRQGAMTCCARCVQLEELVSRALPCLDAPADEPVHVLTVAVVGERRPQSELRPEIAQVIARQAPALARAGVCRVTVLVGRERLYPLYITWRRSGEHWGEEQGIQNVEPALAHELELDRMLAHFDVAPVQLNSSTVYLYHARGTRNRADVRFFVRVLVRPMPPPRDVREYVLVESERVLVESLDCLEVALGQHAYCAADGSHLFLSWLFPIDLALKDILGVVRTLAERYTERFTRLRVEEAEMRIMLSGGGQPRRVHVFVSAMSAFQLRYEVYDEEALPSGDTVLRTITAPSCCPARGGTSIHTPYTNRSALATRRACAERLGTTFVYDLVDALRHALCAQRRQASDTDPVVSATELVLGADGLAPTSRAPAQNTVGMVVWHLVLATEEYPAGRPLYLAANDISVQAGSVGPAEAALFSAAAARARAEKVPFLYVSANSGARLGLVPDVLDKFRAKLRDDAAGGIEYLYLDDAALAALRPGCVRTRAVRAPDGTTHHVLTDIIGAADAGLGVESLSGSGRAAGEMSRAREAIFTATIVTGRSVGIGAYLARLSGRVIQVESAPMVLTGFQALNQLLGRQVYVSNMQLGGPQVMAHNGVSHLVARSDLDAMHAYVRWLSYVPAHAGAPLPRSPSLDPVERTVAYVPPAAAYDPRLLIVGDAHAPGLFDRGSFQETLPEWATSVVVGRARLGGIPFGVIAAETRMLERVVPADPANPHSTEQRVLEAGLVWYPNSALKTAQAITDFHREGLPLLVLANWRGFSGGQQDMRDEMLTQGSKIVDALAAYTRPVFVHLPPRAELRGGSWVVLDSAVSASGHMEMSADPSARGGVLEAAGLVEIKFRTDRQRAVMERLDAGYAELAARQRTATDRDARATAAARAAERERELAPLYHTIALEYADAHDRAGRMLATGVLRRTVAWEGARAYFYWRARRRLAELRAQQALLRADTALDADAAQALVYDAAGYKESDSDQAAVHRLDAADAAIQTAIATAQARAVRAALDALSPEARRMALADK</sequence>
<evidence type="ECO:0000256" key="11">
    <source>
        <dbReference type="ARBA" id="ARBA00023268"/>
    </source>
</evidence>
<keyword evidence="7 14" id="KW-0067">ATP-binding</keyword>
<dbReference type="GO" id="GO:0006633">
    <property type="term" value="P:fatty acid biosynthetic process"/>
    <property type="evidence" value="ECO:0007669"/>
    <property type="project" value="UniProtKB-KW"/>
</dbReference>
<dbReference type="InterPro" id="IPR011054">
    <property type="entry name" value="Rudment_hybrid_motif"/>
</dbReference>
<evidence type="ECO:0000256" key="12">
    <source>
        <dbReference type="ARBA" id="ARBA00048065"/>
    </source>
</evidence>
<dbReference type="PROSITE" id="PS00188">
    <property type="entry name" value="BIOTIN"/>
    <property type="match status" value="1"/>
</dbReference>
<keyword evidence="4" id="KW-0436">Ligase</keyword>
<dbReference type="Gene3D" id="2.40.50.100">
    <property type="match status" value="1"/>
</dbReference>
<dbReference type="InterPro" id="IPR011763">
    <property type="entry name" value="COA_CT_C"/>
</dbReference>
<dbReference type="InterPro" id="IPR001882">
    <property type="entry name" value="Biotin_BS"/>
</dbReference>
<evidence type="ECO:0000256" key="6">
    <source>
        <dbReference type="ARBA" id="ARBA00022832"/>
    </source>
</evidence>
<evidence type="ECO:0000256" key="3">
    <source>
        <dbReference type="ARBA" id="ARBA00022516"/>
    </source>
</evidence>
<dbReference type="InterPro" id="IPR016185">
    <property type="entry name" value="PreATP-grasp_dom_sf"/>
</dbReference>
<dbReference type="InterPro" id="IPR005482">
    <property type="entry name" value="Biotin_COase_C"/>
</dbReference>
<evidence type="ECO:0000256" key="1">
    <source>
        <dbReference type="ARBA" id="ARBA00001953"/>
    </source>
</evidence>
<dbReference type="InterPro" id="IPR013537">
    <property type="entry name" value="AcCoA_COase_cen"/>
</dbReference>
<dbReference type="Proteomes" id="UP001217754">
    <property type="component" value="Chromosome 2"/>
</dbReference>
<keyword evidence="3" id="KW-0444">Lipid biosynthesis</keyword>
<proteinExistence type="predicted"/>
<dbReference type="PROSITE" id="PS50980">
    <property type="entry name" value="COA_CT_NTER"/>
    <property type="match status" value="1"/>
</dbReference>
<evidence type="ECO:0000256" key="13">
    <source>
        <dbReference type="ARBA" id="ARBA00048600"/>
    </source>
</evidence>
<comment type="catalytic activity">
    <reaction evidence="13">
        <text>N(6)-biotinyl-L-lysyl-[protein] + hydrogencarbonate + ATP = N(6)-carboxybiotinyl-L-lysyl-[protein] + ADP + phosphate + H(+)</text>
        <dbReference type="Rhea" id="RHEA:13501"/>
        <dbReference type="Rhea" id="RHEA-COMP:10505"/>
        <dbReference type="Rhea" id="RHEA-COMP:10506"/>
        <dbReference type="ChEBI" id="CHEBI:15378"/>
        <dbReference type="ChEBI" id="CHEBI:17544"/>
        <dbReference type="ChEBI" id="CHEBI:30616"/>
        <dbReference type="ChEBI" id="CHEBI:43474"/>
        <dbReference type="ChEBI" id="CHEBI:83144"/>
        <dbReference type="ChEBI" id="CHEBI:83145"/>
        <dbReference type="ChEBI" id="CHEBI:456216"/>
        <dbReference type="EC" id="6.3.4.14"/>
    </reaction>
</comment>
<dbReference type="InterPro" id="IPR005479">
    <property type="entry name" value="CPAse_ATP-bd"/>
</dbReference>
<dbReference type="GeneID" id="85224779"/>
<dbReference type="PROSITE" id="PS50975">
    <property type="entry name" value="ATP_GRASP"/>
    <property type="match status" value="1"/>
</dbReference>
<dbReference type="InterPro" id="IPR011053">
    <property type="entry name" value="Single_hybrid_motif"/>
</dbReference>
<gene>
    <name evidence="19" type="primary">ACC1_1</name>
    <name evidence="19" type="ORF">MJAP1_001130</name>
</gene>
<dbReference type="SUPFAM" id="SSF51230">
    <property type="entry name" value="Single hybrid motif"/>
    <property type="match status" value="1"/>
</dbReference>
<dbReference type="Gene3D" id="3.30.470.20">
    <property type="entry name" value="ATP-grasp fold, B domain"/>
    <property type="match status" value="1"/>
</dbReference>
<accession>A0AAF0F4E3</accession>
<dbReference type="GO" id="GO:0046872">
    <property type="term" value="F:metal ion binding"/>
    <property type="evidence" value="ECO:0007669"/>
    <property type="project" value="InterPro"/>
</dbReference>
<dbReference type="PROSITE" id="PS50989">
    <property type="entry name" value="COA_CT_CTER"/>
    <property type="match status" value="1"/>
</dbReference>
<reference evidence="19" key="1">
    <citation type="submission" date="2023-03" db="EMBL/GenBank/DDBJ databases">
        <title>Mating type loci evolution in Malassezia.</title>
        <authorList>
            <person name="Coelho M.A."/>
        </authorList>
    </citation>
    <scope>NUCLEOTIDE SEQUENCE</scope>
    <source>
        <strain evidence="19">CBS 9431</strain>
    </source>
</reference>
<evidence type="ECO:0000256" key="4">
    <source>
        <dbReference type="ARBA" id="ARBA00022598"/>
    </source>
</evidence>
<dbReference type="GO" id="GO:0003989">
    <property type="term" value="F:acetyl-CoA carboxylase activity"/>
    <property type="evidence" value="ECO:0007669"/>
    <property type="project" value="UniProtKB-EC"/>
</dbReference>
<dbReference type="PROSITE" id="PS50979">
    <property type="entry name" value="BC"/>
    <property type="match status" value="1"/>
</dbReference>
<dbReference type="SUPFAM" id="SSF51246">
    <property type="entry name" value="Rudiment single hybrid motif"/>
    <property type="match status" value="1"/>
</dbReference>
<keyword evidence="9" id="KW-0275">Fatty acid biosynthesis</keyword>
<dbReference type="InterPro" id="IPR011762">
    <property type="entry name" value="COA_CT_N"/>
</dbReference>
<dbReference type="Pfam" id="PF00364">
    <property type="entry name" value="Biotin_lipoyl"/>
    <property type="match status" value="1"/>
</dbReference>
<evidence type="ECO:0000259" key="15">
    <source>
        <dbReference type="PROSITE" id="PS50975"/>
    </source>
</evidence>
<dbReference type="PANTHER" id="PTHR45728">
    <property type="entry name" value="ACETYL-COA CARBOXYLASE, ISOFORM A"/>
    <property type="match status" value="1"/>
</dbReference>
<evidence type="ECO:0000256" key="7">
    <source>
        <dbReference type="ARBA" id="ARBA00022840"/>
    </source>
</evidence>
<feature type="domain" description="ATP-grasp" evidence="15">
    <location>
        <begin position="169"/>
        <end position="365"/>
    </location>
</feature>
<evidence type="ECO:0000256" key="2">
    <source>
        <dbReference type="ARBA" id="ARBA00004956"/>
    </source>
</evidence>
<evidence type="ECO:0000256" key="8">
    <source>
        <dbReference type="ARBA" id="ARBA00023098"/>
    </source>
</evidence>
<keyword evidence="6" id="KW-0276">Fatty acid metabolism</keyword>
<dbReference type="SUPFAM" id="SSF52096">
    <property type="entry name" value="ClpP/crotonase"/>
    <property type="match status" value="2"/>
</dbReference>
<evidence type="ECO:0000256" key="5">
    <source>
        <dbReference type="ARBA" id="ARBA00022741"/>
    </source>
</evidence>
<dbReference type="RefSeq" id="XP_060121079.1">
    <property type="nucleotide sequence ID" value="XM_060265096.1"/>
</dbReference>
<dbReference type="InterPro" id="IPR000089">
    <property type="entry name" value="Biotin_lipoyl"/>
</dbReference>
<comment type="pathway">
    <text evidence="2">Lipid metabolism; malonyl-CoA biosynthesis; malonyl-CoA from acetyl-CoA: step 1/1.</text>
</comment>
<dbReference type="SUPFAM" id="SSF56059">
    <property type="entry name" value="Glutathione synthetase ATP-binding domain-like"/>
    <property type="match status" value="1"/>
</dbReference>
<dbReference type="EMBL" id="CP119959">
    <property type="protein sequence ID" value="WFD38182.1"/>
    <property type="molecule type" value="Genomic_DNA"/>
</dbReference>
<dbReference type="InterPro" id="IPR049076">
    <property type="entry name" value="ACCA"/>
</dbReference>
<dbReference type="InterPro" id="IPR011764">
    <property type="entry name" value="Biotin_carboxylation_dom"/>
</dbReference>
<evidence type="ECO:0000313" key="19">
    <source>
        <dbReference type="EMBL" id="WFD38182.1"/>
    </source>
</evidence>
<dbReference type="GO" id="GO:0005524">
    <property type="term" value="F:ATP binding"/>
    <property type="evidence" value="ECO:0007669"/>
    <property type="project" value="UniProtKB-UniRule"/>
</dbReference>
<dbReference type="Pfam" id="PF21385">
    <property type="entry name" value="ACCA_BT"/>
    <property type="match status" value="1"/>
</dbReference>
<dbReference type="InterPro" id="IPR013815">
    <property type="entry name" value="ATP_grasp_subdomain_1"/>
</dbReference>
<evidence type="ECO:0000259" key="17">
    <source>
        <dbReference type="PROSITE" id="PS50980"/>
    </source>
</evidence>
<keyword evidence="10" id="KW-0092">Biotin</keyword>
<keyword evidence="5 14" id="KW-0547">Nucleotide-binding</keyword>
<dbReference type="Pfam" id="PF02786">
    <property type="entry name" value="CPSase_L_D2"/>
    <property type="match status" value="1"/>
</dbReference>
<dbReference type="Gene3D" id="3.90.1770.10">
    <property type="entry name" value="PreATP-grasp domain"/>
    <property type="match status" value="1"/>
</dbReference>
<evidence type="ECO:0000259" key="18">
    <source>
        <dbReference type="PROSITE" id="PS50989"/>
    </source>
</evidence>
<dbReference type="SUPFAM" id="SSF52440">
    <property type="entry name" value="PreATP-grasp domain"/>
    <property type="match status" value="1"/>
</dbReference>
<evidence type="ECO:0000256" key="9">
    <source>
        <dbReference type="ARBA" id="ARBA00023160"/>
    </source>
</evidence>
<dbReference type="Gene3D" id="3.90.226.10">
    <property type="entry name" value="2-enoyl-CoA Hydratase, Chain A, domain 1"/>
    <property type="match status" value="2"/>
</dbReference>
<evidence type="ECO:0000259" key="16">
    <source>
        <dbReference type="PROSITE" id="PS50979"/>
    </source>
</evidence>
<dbReference type="FunFam" id="2.40.50.100:FF:000005">
    <property type="entry name" value="Acetyl-CoA carboxylase 1"/>
    <property type="match status" value="1"/>
</dbReference>
<dbReference type="CDD" id="cd06850">
    <property type="entry name" value="biotinyl_domain"/>
    <property type="match status" value="1"/>
</dbReference>
<dbReference type="Pfam" id="PF00289">
    <property type="entry name" value="Biotin_carb_N"/>
    <property type="match status" value="1"/>
</dbReference>
<comment type="cofactor">
    <cofactor evidence="1">
        <name>biotin</name>
        <dbReference type="ChEBI" id="CHEBI:57586"/>
    </cofactor>
</comment>
<feature type="domain" description="CoA carboxyltransferase C-terminal" evidence="18">
    <location>
        <begin position="1737"/>
        <end position="2046"/>
    </location>
</feature>
<dbReference type="PANTHER" id="PTHR45728:SF3">
    <property type="entry name" value="ACETYL-COA CARBOXYLASE"/>
    <property type="match status" value="1"/>
</dbReference>
<dbReference type="InterPro" id="IPR029045">
    <property type="entry name" value="ClpP/crotonase-like_dom_sf"/>
</dbReference>
<dbReference type="InterPro" id="IPR011761">
    <property type="entry name" value="ATP-grasp"/>
</dbReference>
<dbReference type="InterPro" id="IPR005481">
    <property type="entry name" value="BC-like_N"/>
</dbReference>
<evidence type="ECO:0000256" key="10">
    <source>
        <dbReference type="ARBA" id="ARBA00023267"/>
    </source>
</evidence>
<keyword evidence="8" id="KW-0443">Lipid metabolism</keyword>
<dbReference type="Pfam" id="PF08326">
    <property type="entry name" value="ACC_central"/>
    <property type="match status" value="1"/>
</dbReference>
<dbReference type="SMART" id="SM00878">
    <property type="entry name" value="Biotin_carb_C"/>
    <property type="match status" value="1"/>
</dbReference>
<dbReference type="PROSITE" id="PS00867">
    <property type="entry name" value="CPSASE_2"/>
    <property type="match status" value="1"/>
</dbReference>
<dbReference type="InterPro" id="IPR034733">
    <property type="entry name" value="AcCoA_carboxyl_beta"/>
</dbReference>
<feature type="domain" description="CoA carboxyltransferase N-terminal" evidence="17">
    <location>
        <begin position="1406"/>
        <end position="1733"/>
    </location>
</feature>
<feature type="domain" description="Biotin carboxylation" evidence="16">
    <location>
        <begin position="34"/>
        <end position="515"/>
    </location>
</feature>
<dbReference type="GO" id="GO:0005739">
    <property type="term" value="C:mitochondrion"/>
    <property type="evidence" value="ECO:0007669"/>
    <property type="project" value="TreeGrafter"/>
</dbReference>
<evidence type="ECO:0000313" key="20">
    <source>
        <dbReference type="Proteomes" id="UP001217754"/>
    </source>
</evidence>
<keyword evidence="11" id="KW-0511">Multifunctional enzyme</keyword>
<dbReference type="Gene3D" id="3.30.1490.20">
    <property type="entry name" value="ATP-grasp fold, A domain"/>
    <property type="match status" value="1"/>
</dbReference>
<organism evidence="19 20">
    <name type="scientific">Malassezia japonica</name>
    <dbReference type="NCBI Taxonomy" id="223818"/>
    <lineage>
        <taxon>Eukaryota</taxon>
        <taxon>Fungi</taxon>
        <taxon>Dikarya</taxon>
        <taxon>Basidiomycota</taxon>
        <taxon>Ustilaginomycotina</taxon>
        <taxon>Malasseziomycetes</taxon>
        <taxon>Malasseziales</taxon>
        <taxon>Malasseziaceae</taxon>
        <taxon>Malassezia</taxon>
    </lineage>
</organism>
<keyword evidence="20" id="KW-1185">Reference proteome</keyword>
<dbReference type="Gene3D" id="2.40.460.10">
    <property type="entry name" value="Biotin dependent carboxylase carboxyltransferase"/>
    <property type="match status" value="1"/>
</dbReference>
<dbReference type="InterPro" id="IPR049074">
    <property type="entry name" value="ACCA_BT"/>
</dbReference>
<dbReference type="PROSITE" id="PS00866">
    <property type="entry name" value="CPSASE_1"/>
    <property type="match status" value="1"/>
</dbReference>
<dbReference type="Pfam" id="PF02785">
    <property type="entry name" value="Biotin_carb_C"/>
    <property type="match status" value="1"/>
</dbReference>
<dbReference type="GO" id="GO:0004075">
    <property type="term" value="F:biotin carboxylase activity"/>
    <property type="evidence" value="ECO:0007669"/>
    <property type="project" value="UniProtKB-EC"/>
</dbReference>